<dbReference type="GO" id="GO:0006508">
    <property type="term" value="P:proteolysis"/>
    <property type="evidence" value="ECO:0007669"/>
    <property type="project" value="InterPro"/>
</dbReference>
<sequence>MRKLVAAALGCALAMVATAAGAQDFYPGADYDPAIPAPESVIGHRIGDALTPSADIARYFQALHDAAPTRVVTGEYGRTWEGRPLVWAAVSSPENIARLEEIRANARALADPRRTGAAAAQGIIARQPVIVELAYSIHGNEVSPAEAAMAAARHLLAARGDPRVAAMLQNAVVLFLPAQNPDGRDRFIAGWAAAHGLAVDDDPLSAERSEPWPSGRFNHYLFDLNRDFFAQTQPETRGHTQLSLEWRPQVVVDAHEMGTDETFFFPPEANPKNPLLPEAQVRSRDLFGRANAAAFDRAGLPYFTRETYDAYYPGYGDNWPSYLGAVSMTYEQGSPRGVAGRRATGEIVTLRDAARAHFLASLTTIETAAANRERLLSDYRASVAGIVEEGRKAGTWLLARGQDGATADALAALLARQGVEVSRADAGFTACGRSYAAGSYVIDLAQPHGRLVQVLLDPKLGLRPDFLAEQERRRAKKLPPELYDITAWSLPATFNVAAARCGARPRVALAPVDSGVRPGTVTVAAAPVAYLVPADSNATRLLSHALQDGLKLRGTTKPFTLGARRYPAGTLMLQRAENPADVGERLARLAATTGAEVVGIDDSWVTDGPSLGSSYTPRLVAPRVAMAWGDPTRNGTGAARWLIERGYDYPVTAIRTDRLRSADLSRYDVLILHGGGNYRQVLGADGIANLRGWVRRGGVLVAVGGAVATVAAPDAELLDTRLETAALGKDEKKDKPDPKEATVPGTRLTSDAEYQAALRPDKPSPDEVPGVLARAVIDPDHWLSAGVPAEVNLLVDGSDIYAPLKLDQGINVARFKGADELLAAGYLWEENRRQLAYKPFVMVEPVGRGQVIAFTQDPTARGFLRGLDTLYMNAVLRAPSFTEKVR</sequence>
<evidence type="ECO:0000259" key="2">
    <source>
        <dbReference type="Pfam" id="PF00246"/>
    </source>
</evidence>
<dbReference type="Pfam" id="PF00246">
    <property type="entry name" value="Peptidase_M14"/>
    <property type="match status" value="1"/>
</dbReference>
<dbReference type="InterPro" id="IPR000834">
    <property type="entry name" value="Peptidase_M14"/>
</dbReference>
<dbReference type="SUPFAM" id="SSF53187">
    <property type="entry name" value="Zn-dependent exopeptidases"/>
    <property type="match status" value="1"/>
</dbReference>
<keyword evidence="4" id="KW-1185">Reference proteome</keyword>
<proteinExistence type="predicted"/>
<dbReference type="EMBL" id="OBMI01000002">
    <property type="protein sequence ID" value="SOB86927.1"/>
    <property type="molecule type" value="Genomic_DNA"/>
</dbReference>
<name>A0A285R3J2_9SPHN</name>
<evidence type="ECO:0000313" key="3">
    <source>
        <dbReference type="EMBL" id="SOB86927.1"/>
    </source>
</evidence>
<feature type="chain" id="PRO_5012380030" evidence="1">
    <location>
        <begin position="23"/>
        <end position="886"/>
    </location>
</feature>
<dbReference type="GO" id="GO:0004181">
    <property type="term" value="F:metallocarboxypeptidase activity"/>
    <property type="evidence" value="ECO:0007669"/>
    <property type="project" value="InterPro"/>
</dbReference>
<dbReference type="OrthoDB" id="9767214at2"/>
<reference evidence="3 4" key="1">
    <citation type="submission" date="2017-07" db="EMBL/GenBank/DDBJ databases">
        <authorList>
            <person name="Sun Z.S."/>
            <person name="Albrecht U."/>
            <person name="Echele G."/>
            <person name="Lee C.C."/>
        </authorList>
    </citation>
    <scope>NUCLEOTIDE SEQUENCE [LARGE SCALE GENOMIC DNA]</scope>
    <source>
        <strain evidence="3 4">CGMCC 1.12672</strain>
    </source>
</reference>
<evidence type="ECO:0000313" key="4">
    <source>
        <dbReference type="Proteomes" id="UP000219494"/>
    </source>
</evidence>
<feature type="domain" description="Peptidase M14" evidence="2">
    <location>
        <begin position="56"/>
        <end position="243"/>
    </location>
</feature>
<dbReference type="Gene3D" id="3.40.50.880">
    <property type="match status" value="1"/>
</dbReference>
<gene>
    <name evidence="3" type="ORF">SAMN06297144_2043</name>
</gene>
<feature type="signal peptide" evidence="1">
    <location>
        <begin position="1"/>
        <end position="22"/>
    </location>
</feature>
<protein>
    <submittedName>
        <fullName evidence="3">Zinc carboxypeptidase</fullName>
    </submittedName>
</protein>
<dbReference type="Gene3D" id="3.40.630.10">
    <property type="entry name" value="Zn peptidases"/>
    <property type="match status" value="1"/>
</dbReference>
<evidence type="ECO:0000256" key="1">
    <source>
        <dbReference type="SAM" id="SignalP"/>
    </source>
</evidence>
<keyword evidence="3" id="KW-0378">Hydrolase</keyword>
<dbReference type="InterPro" id="IPR029062">
    <property type="entry name" value="Class_I_gatase-like"/>
</dbReference>
<dbReference type="RefSeq" id="WP_097063886.1">
    <property type="nucleotide sequence ID" value="NZ_OBMI01000002.1"/>
</dbReference>
<dbReference type="SUPFAM" id="SSF52317">
    <property type="entry name" value="Class I glutamine amidotransferase-like"/>
    <property type="match status" value="1"/>
</dbReference>
<keyword evidence="1" id="KW-0732">Signal</keyword>
<keyword evidence="3" id="KW-0121">Carboxypeptidase</keyword>
<accession>A0A285R3J2</accession>
<dbReference type="Proteomes" id="UP000219494">
    <property type="component" value="Unassembled WGS sequence"/>
</dbReference>
<dbReference type="AlphaFoldDB" id="A0A285R3J2"/>
<keyword evidence="3" id="KW-0645">Protease</keyword>
<organism evidence="3 4">
    <name type="scientific">Sphingomonas guangdongensis</name>
    <dbReference type="NCBI Taxonomy" id="1141890"/>
    <lineage>
        <taxon>Bacteria</taxon>
        <taxon>Pseudomonadati</taxon>
        <taxon>Pseudomonadota</taxon>
        <taxon>Alphaproteobacteria</taxon>
        <taxon>Sphingomonadales</taxon>
        <taxon>Sphingomonadaceae</taxon>
        <taxon>Sphingomonas</taxon>
    </lineage>
</organism>
<dbReference type="GO" id="GO:0008270">
    <property type="term" value="F:zinc ion binding"/>
    <property type="evidence" value="ECO:0007669"/>
    <property type="project" value="InterPro"/>
</dbReference>